<evidence type="ECO:0000256" key="6">
    <source>
        <dbReference type="PIRNR" id="PIRNR002111"/>
    </source>
</evidence>
<dbReference type="NCBIfam" id="TIGR00717">
    <property type="entry name" value="rpsA"/>
    <property type="match status" value="1"/>
</dbReference>
<dbReference type="Gene3D" id="2.40.50.140">
    <property type="entry name" value="Nucleic acid-binding proteins"/>
    <property type="match status" value="5"/>
</dbReference>
<dbReference type="InterPro" id="IPR035104">
    <property type="entry name" value="Ribosomal_protein_S1-like"/>
</dbReference>
<name>A0A520MNM9_9GAMM</name>
<dbReference type="PROSITE" id="PS50126">
    <property type="entry name" value="S1"/>
    <property type="match status" value="6"/>
</dbReference>
<evidence type="ECO:0000313" key="10">
    <source>
        <dbReference type="Proteomes" id="UP000315889"/>
    </source>
</evidence>
<dbReference type="CDD" id="cd05689">
    <property type="entry name" value="S1_RPS1_repeat_ec4"/>
    <property type="match status" value="1"/>
</dbReference>
<evidence type="ECO:0000256" key="7">
    <source>
        <dbReference type="SAM" id="MobiDB-lite"/>
    </source>
</evidence>
<dbReference type="InterPro" id="IPR012340">
    <property type="entry name" value="NA-bd_OB-fold"/>
</dbReference>
<feature type="domain" description="S1 motif" evidence="8">
    <location>
        <begin position="105"/>
        <end position="171"/>
    </location>
</feature>
<feature type="domain" description="S1 motif" evidence="8">
    <location>
        <begin position="21"/>
        <end position="87"/>
    </location>
</feature>
<dbReference type="FunFam" id="2.40.50.140:FF:000011">
    <property type="entry name" value="30S ribosomal protein S1"/>
    <property type="match status" value="1"/>
</dbReference>
<evidence type="ECO:0000256" key="1">
    <source>
        <dbReference type="ARBA" id="ARBA00006767"/>
    </source>
</evidence>
<dbReference type="FunFam" id="2.40.50.140:FF:000021">
    <property type="entry name" value="30S ribosomal protein S1"/>
    <property type="match status" value="1"/>
</dbReference>
<feature type="domain" description="S1 motif" evidence="8">
    <location>
        <begin position="451"/>
        <end position="520"/>
    </location>
</feature>
<dbReference type="GO" id="GO:0003729">
    <property type="term" value="F:mRNA binding"/>
    <property type="evidence" value="ECO:0007669"/>
    <property type="project" value="TreeGrafter"/>
</dbReference>
<comment type="function">
    <text evidence="6">Binds mRNA; thus facilitating recognition of the initiation point. It is needed to translate mRNA with a short Shine-Dalgarno (SD) purine-rich sequence.</text>
</comment>
<dbReference type="Pfam" id="PF00575">
    <property type="entry name" value="S1"/>
    <property type="match status" value="6"/>
</dbReference>
<gene>
    <name evidence="9" type="ORF">EVB03_00190</name>
</gene>
<dbReference type="AlphaFoldDB" id="A0A520MNM9"/>
<dbReference type="InterPro" id="IPR050437">
    <property type="entry name" value="Ribos_protein_bS1-like"/>
</dbReference>
<dbReference type="NCBIfam" id="NF004952">
    <property type="entry name" value="PRK06299.1-2"/>
    <property type="match status" value="1"/>
</dbReference>
<dbReference type="SMART" id="SM00316">
    <property type="entry name" value="S1"/>
    <property type="match status" value="6"/>
</dbReference>
<dbReference type="GO" id="GO:0006412">
    <property type="term" value="P:translation"/>
    <property type="evidence" value="ECO:0007669"/>
    <property type="project" value="InterPro"/>
</dbReference>
<dbReference type="InterPro" id="IPR000110">
    <property type="entry name" value="Ribosomal_bS1"/>
</dbReference>
<dbReference type="CDD" id="cd05687">
    <property type="entry name" value="S1_RPS1_repeat_ec1_hs1"/>
    <property type="match status" value="1"/>
</dbReference>
<dbReference type="EMBL" id="SHBP01000001">
    <property type="protein sequence ID" value="RZO22822.1"/>
    <property type="molecule type" value="Genomic_DNA"/>
</dbReference>
<evidence type="ECO:0000313" key="9">
    <source>
        <dbReference type="EMBL" id="RZO22822.1"/>
    </source>
</evidence>
<dbReference type="PRINTS" id="PR00681">
    <property type="entry name" value="RIBOSOMALS1"/>
</dbReference>
<evidence type="ECO:0000256" key="4">
    <source>
        <dbReference type="ARBA" id="ARBA00022980"/>
    </source>
</evidence>
<reference evidence="9 10" key="1">
    <citation type="submission" date="2019-02" db="EMBL/GenBank/DDBJ databases">
        <title>Prokaryotic population dynamics and viral predation in marine succession experiment using metagenomics: the confinement effect.</title>
        <authorList>
            <person name="Haro-Moreno J.M."/>
            <person name="Rodriguez-Valera F."/>
            <person name="Lopez-Perez M."/>
        </authorList>
    </citation>
    <scope>NUCLEOTIDE SEQUENCE [LARGE SCALE GENOMIC DNA]</scope>
    <source>
        <strain evidence="9">MED-G170</strain>
    </source>
</reference>
<dbReference type="FunFam" id="2.40.50.140:FF:000016">
    <property type="entry name" value="30S ribosomal protein S1"/>
    <property type="match status" value="1"/>
</dbReference>
<evidence type="ECO:0000259" key="8">
    <source>
        <dbReference type="PROSITE" id="PS50126"/>
    </source>
</evidence>
<feature type="region of interest" description="Disordered" evidence="7">
    <location>
        <begin position="530"/>
        <end position="559"/>
    </location>
</feature>
<dbReference type="FunFam" id="2.40.50.140:FF:000018">
    <property type="entry name" value="30S ribosomal protein S1"/>
    <property type="match status" value="1"/>
</dbReference>
<dbReference type="PIRSF" id="PIRSF002111">
    <property type="entry name" value="RpsA"/>
    <property type="match status" value="1"/>
</dbReference>
<protein>
    <recommendedName>
        <fullName evidence="6">30S ribosomal protein S1</fullName>
    </recommendedName>
</protein>
<sequence length="559" mass="61385">MTESFQDLFEESLKTVEMNPGAIITGVIIDIDKDWVTVHAGLKSEGVISADQFYNDKGEIEVAVGDEVQVALEAVEDGFGATKLSREKARRAESWIELEAAHKADEVVIGVISGKVKGGFTVDVRGLRAFLPGSLVDVRPLREITHLENIDLEFKVIKLDAKRNNVVVSRRAVMESANSAERDELLANLEEGSSLKGVIKNLTDYGAFVDLGGIDGLLHITDMSWKRIKHPSEMINVGDEIDVKVLKFDRERNRVSLGMKQMGEDPWGDIKGRYPEGAKVKAKITNLTDYGCFAELEDGVEGLVHVSEMDWTNKNVHPSKIVDLGQEVEVMILDIDEERRRISLGIKQCFTNPWDDFASSMAKGDKISGNIKSITDFGIFIGLDGGIDGLVHLSDISWNETGEEAVRNFKKGEEVETVVLSIDAERERISLGIKQLSDDPFNNYVDQNDKGAIVTGSVKEVDSKGAIITLAEGVEANLKGSELSREKIEDARHELVVGAEVEAKIINVDRKTRVINLSVKAKDVSEEKAAVKAHRDSEADSAGSTPTTIGDLIKAQMDK</sequence>
<proteinExistence type="inferred from homology"/>
<feature type="domain" description="S1 motif" evidence="8">
    <location>
        <begin position="364"/>
        <end position="434"/>
    </location>
</feature>
<dbReference type="PANTHER" id="PTHR10724:SF7">
    <property type="entry name" value="SMALL RIBOSOMAL SUBUNIT PROTEIN BS1C"/>
    <property type="match status" value="1"/>
</dbReference>
<feature type="domain" description="S1 motif" evidence="8">
    <location>
        <begin position="192"/>
        <end position="260"/>
    </location>
</feature>
<evidence type="ECO:0000256" key="3">
    <source>
        <dbReference type="ARBA" id="ARBA00022884"/>
    </source>
</evidence>
<dbReference type="NCBIfam" id="NF004951">
    <property type="entry name" value="PRK06299.1-1"/>
    <property type="match status" value="1"/>
</dbReference>
<dbReference type="SUPFAM" id="SSF50249">
    <property type="entry name" value="Nucleic acid-binding proteins"/>
    <property type="match status" value="6"/>
</dbReference>
<evidence type="ECO:0000256" key="2">
    <source>
        <dbReference type="ARBA" id="ARBA00022737"/>
    </source>
</evidence>
<keyword evidence="5 6" id="KW-0687">Ribonucleoprotein</keyword>
<dbReference type="GO" id="GO:0022627">
    <property type="term" value="C:cytosolic small ribosomal subunit"/>
    <property type="evidence" value="ECO:0007669"/>
    <property type="project" value="TreeGrafter"/>
</dbReference>
<dbReference type="CDD" id="cd05691">
    <property type="entry name" value="S1_RPS1_repeat_ec6"/>
    <property type="match status" value="1"/>
</dbReference>
<keyword evidence="3 6" id="KW-0694">RNA-binding</keyword>
<keyword evidence="4 6" id="KW-0689">Ribosomal protein</keyword>
<keyword evidence="2" id="KW-0677">Repeat</keyword>
<dbReference type="Proteomes" id="UP000315889">
    <property type="component" value="Unassembled WGS sequence"/>
</dbReference>
<evidence type="ECO:0000256" key="5">
    <source>
        <dbReference type="ARBA" id="ARBA00023274"/>
    </source>
</evidence>
<dbReference type="InterPro" id="IPR003029">
    <property type="entry name" value="S1_domain"/>
</dbReference>
<feature type="domain" description="S1 motif" evidence="8">
    <location>
        <begin position="277"/>
        <end position="347"/>
    </location>
</feature>
<dbReference type="PANTHER" id="PTHR10724">
    <property type="entry name" value="30S RIBOSOMAL PROTEIN S1"/>
    <property type="match status" value="1"/>
</dbReference>
<dbReference type="CDD" id="cd04465">
    <property type="entry name" value="S1_RPS1_repeat_ec2_hs2"/>
    <property type="match status" value="1"/>
</dbReference>
<comment type="similarity">
    <text evidence="1 6">Belongs to the bacterial ribosomal protein bS1 family.</text>
</comment>
<dbReference type="NCBIfam" id="NF004954">
    <property type="entry name" value="PRK06299.1-4"/>
    <property type="match status" value="1"/>
</dbReference>
<dbReference type="GO" id="GO:0003735">
    <property type="term" value="F:structural constituent of ribosome"/>
    <property type="evidence" value="ECO:0007669"/>
    <property type="project" value="InterPro"/>
</dbReference>
<comment type="caution">
    <text evidence="9">The sequence shown here is derived from an EMBL/GenBank/DDBJ whole genome shotgun (WGS) entry which is preliminary data.</text>
</comment>
<organism evidence="9 10">
    <name type="scientific">SAR92 clade bacterium</name>
    <dbReference type="NCBI Taxonomy" id="2315479"/>
    <lineage>
        <taxon>Bacteria</taxon>
        <taxon>Pseudomonadati</taxon>
        <taxon>Pseudomonadota</taxon>
        <taxon>Gammaproteobacteria</taxon>
        <taxon>Cellvibrionales</taxon>
        <taxon>Porticoccaceae</taxon>
        <taxon>SAR92 clade</taxon>
    </lineage>
</organism>
<dbReference type="CDD" id="cd05688">
    <property type="entry name" value="S1_RPS1_repeat_ec3"/>
    <property type="match status" value="1"/>
</dbReference>
<accession>A0A520MNM9</accession>